<keyword evidence="3" id="KW-1185">Reference proteome</keyword>
<proteinExistence type="predicted"/>
<feature type="domain" description="Putative Flp pilus-assembly TadG-like N-terminal" evidence="1">
    <location>
        <begin position="21"/>
        <end position="62"/>
    </location>
</feature>
<dbReference type="Proteomes" id="UP000249799">
    <property type="component" value="Chromosome"/>
</dbReference>
<protein>
    <recommendedName>
        <fullName evidence="1">Putative Flp pilus-assembly TadG-like N-terminal domain-containing protein</fullName>
    </recommendedName>
</protein>
<dbReference type="KEGG" id="bsed:DN745_13040"/>
<dbReference type="EMBL" id="CP030032">
    <property type="protein sequence ID" value="AWV90209.1"/>
    <property type="molecule type" value="Genomic_DNA"/>
</dbReference>
<dbReference type="InterPro" id="IPR028087">
    <property type="entry name" value="Tad_N"/>
</dbReference>
<dbReference type="Pfam" id="PF13400">
    <property type="entry name" value="Tad"/>
    <property type="match status" value="1"/>
</dbReference>
<organism evidence="2 3">
    <name type="scientific">Bradymonas sediminis</name>
    <dbReference type="NCBI Taxonomy" id="1548548"/>
    <lineage>
        <taxon>Bacteria</taxon>
        <taxon>Deltaproteobacteria</taxon>
        <taxon>Bradymonadales</taxon>
        <taxon>Bradymonadaceae</taxon>
        <taxon>Bradymonas</taxon>
    </lineage>
</organism>
<evidence type="ECO:0000313" key="2">
    <source>
        <dbReference type="EMBL" id="AWV90209.1"/>
    </source>
</evidence>
<evidence type="ECO:0000313" key="3">
    <source>
        <dbReference type="Proteomes" id="UP000249799"/>
    </source>
</evidence>
<dbReference type="OrthoDB" id="5526210at2"/>
<name>A0A2Z4FML3_9DELT</name>
<gene>
    <name evidence="2" type="ORF">DN745_13040</name>
</gene>
<dbReference type="AlphaFoldDB" id="A0A2Z4FML3"/>
<accession>A0A2Z4FML3</accession>
<sequence>MKPSIQKTRDFFYSTHEDESGAVVILCLAAVLALMAMAWVVFDAHRSVNDKIMLQGAADTAAFSHASVEARSMNMIAYGNIAKRSIIDIHAMYTGMYVAYIIWIAKKWSECNVPYNIPACVEALINTIMWGVETASDTNTMSSIIFGSGGLTKKAYLRDMQAIDNYQHYLFHVTPWWGFSEQLVRGWRNGATAVVSFPPPPGEVTNLASSVQQAINTINGFLQQLGMKTIDLQTFHGNDNLPLKKTSFGGWDWIKQLNPLEHPAFTLEHLVNGLIHKDESQLGAASGMTFGLGLVLSIAAGIPNAASKFKKYDDPYLLDSGGSEAEWLKRTSNLAFAYLNDPKRTTDDRNKFTVSNQTYNHSLTGALFSSVTYDTSGYWTMAKSEIVFADGKDPDMWHPSWTARMRPVHLPGEFEDADFAMFQAYSQIVPYLALNAQLGSIQGNQTGAAALASMKDIISLGFSTAAMGPTTASGVAK</sequence>
<dbReference type="RefSeq" id="WP_111335474.1">
    <property type="nucleotide sequence ID" value="NZ_CP030032.1"/>
</dbReference>
<reference evidence="2 3" key="1">
    <citation type="submission" date="2018-06" db="EMBL/GenBank/DDBJ databases">
        <title>Lujinxingia sediminis gen. nov. sp. nov., a new facultative anaerobic member of the class Deltaproteobacteria, and proposal of Lujinxingaceae fam. nov.</title>
        <authorList>
            <person name="Guo L.-Y."/>
            <person name="Li C.-M."/>
            <person name="Wang S."/>
            <person name="Du Z.-J."/>
        </authorList>
    </citation>
    <scope>NUCLEOTIDE SEQUENCE [LARGE SCALE GENOMIC DNA]</scope>
    <source>
        <strain evidence="2 3">FA350</strain>
    </source>
</reference>
<evidence type="ECO:0000259" key="1">
    <source>
        <dbReference type="Pfam" id="PF13400"/>
    </source>
</evidence>